<dbReference type="Proteomes" id="UP000823388">
    <property type="component" value="Chromosome 9K"/>
</dbReference>
<keyword evidence="3" id="KW-1185">Reference proteome</keyword>
<evidence type="ECO:0000256" key="1">
    <source>
        <dbReference type="SAM" id="SignalP"/>
    </source>
</evidence>
<feature type="chain" id="PRO_5035742759" evidence="1">
    <location>
        <begin position="31"/>
        <end position="74"/>
    </location>
</feature>
<feature type="signal peptide" evidence="1">
    <location>
        <begin position="1"/>
        <end position="30"/>
    </location>
</feature>
<comment type="caution">
    <text evidence="2">The sequence shown here is derived from an EMBL/GenBank/DDBJ whole genome shotgun (WGS) entry which is preliminary data.</text>
</comment>
<dbReference type="AlphaFoldDB" id="A0A8T0NXJ4"/>
<keyword evidence="1" id="KW-0732">Signal</keyword>
<name>A0A8T0NXJ4_PANVG</name>
<evidence type="ECO:0000313" key="2">
    <source>
        <dbReference type="EMBL" id="KAG2551866.1"/>
    </source>
</evidence>
<evidence type="ECO:0000313" key="3">
    <source>
        <dbReference type="Proteomes" id="UP000823388"/>
    </source>
</evidence>
<sequence>MEPSYKIFAVAFLLLLPLVIDVAPVIVVEAQVDCDSWCGQWCWGNGFPGGDCQGLSDLNACVCHACCYSQALGP</sequence>
<protein>
    <submittedName>
        <fullName evidence="2">Uncharacterized protein</fullName>
    </submittedName>
</protein>
<dbReference type="EMBL" id="CM029053">
    <property type="protein sequence ID" value="KAG2551866.1"/>
    <property type="molecule type" value="Genomic_DNA"/>
</dbReference>
<organism evidence="2 3">
    <name type="scientific">Panicum virgatum</name>
    <name type="common">Blackwell switchgrass</name>
    <dbReference type="NCBI Taxonomy" id="38727"/>
    <lineage>
        <taxon>Eukaryota</taxon>
        <taxon>Viridiplantae</taxon>
        <taxon>Streptophyta</taxon>
        <taxon>Embryophyta</taxon>
        <taxon>Tracheophyta</taxon>
        <taxon>Spermatophyta</taxon>
        <taxon>Magnoliopsida</taxon>
        <taxon>Liliopsida</taxon>
        <taxon>Poales</taxon>
        <taxon>Poaceae</taxon>
        <taxon>PACMAD clade</taxon>
        <taxon>Panicoideae</taxon>
        <taxon>Panicodae</taxon>
        <taxon>Paniceae</taxon>
        <taxon>Panicinae</taxon>
        <taxon>Panicum</taxon>
        <taxon>Panicum sect. Hiantes</taxon>
    </lineage>
</organism>
<gene>
    <name evidence="2" type="ORF">PVAP13_9KG446600</name>
</gene>
<reference evidence="2 3" key="1">
    <citation type="submission" date="2020-05" db="EMBL/GenBank/DDBJ databases">
        <title>WGS assembly of Panicum virgatum.</title>
        <authorList>
            <person name="Lovell J.T."/>
            <person name="Jenkins J."/>
            <person name="Shu S."/>
            <person name="Juenger T.E."/>
            <person name="Schmutz J."/>
        </authorList>
    </citation>
    <scope>NUCLEOTIDE SEQUENCE [LARGE SCALE GENOMIC DNA]</scope>
    <source>
        <strain evidence="3">cv. AP13</strain>
    </source>
</reference>
<proteinExistence type="predicted"/>
<accession>A0A8T0NXJ4</accession>